<dbReference type="Proteomes" id="UP000612329">
    <property type="component" value="Unassembled WGS sequence"/>
</dbReference>
<dbReference type="AlphaFoldDB" id="A0A8J3BHD3"/>
<comment type="caution">
    <text evidence="1">The sequence shown here is derived from an EMBL/GenBank/DDBJ whole genome shotgun (WGS) entry which is preliminary data.</text>
</comment>
<organism evidence="1 2">
    <name type="scientific">Yeosuana aromativorans</name>
    <dbReference type="NCBI Taxonomy" id="288019"/>
    <lineage>
        <taxon>Bacteria</taxon>
        <taxon>Pseudomonadati</taxon>
        <taxon>Bacteroidota</taxon>
        <taxon>Flavobacteriia</taxon>
        <taxon>Flavobacteriales</taxon>
        <taxon>Flavobacteriaceae</taxon>
        <taxon>Yeosuana</taxon>
    </lineage>
</organism>
<name>A0A8J3BHD3_9FLAO</name>
<protein>
    <submittedName>
        <fullName evidence="1">Uncharacterized protein</fullName>
    </submittedName>
</protein>
<proteinExistence type="predicted"/>
<reference evidence="1" key="2">
    <citation type="submission" date="2020-09" db="EMBL/GenBank/DDBJ databases">
        <authorList>
            <person name="Sun Q."/>
            <person name="Ohkuma M."/>
        </authorList>
    </citation>
    <scope>NUCLEOTIDE SEQUENCE</scope>
    <source>
        <strain evidence="1">JCM 12862</strain>
    </source>
</reference>
<reference evidence="1" key="1">
    <citation type="journal article" date="2014" name="Int. J. Syst. Evol. Microbiol.">
        <title>Complete genome sequence of Corynebacterium casei LMG S-19264T (=DSM 44701T), isolated from a smear-ripened cheese.</title>
        <authorList>
            <consortium name="US DOE Joint Genome Institute (JGI-PGF)"/>
            <person name="Walter F."/>
            <person name="Albersmeier A."/>
            <person name="Kalinowski J."/>
            <person name="Ruckert C."/>
        </authorList>
    </citation>
    <scope>NUCLEOTIDE SEQUENCE</scope>
    <source>
        <strain evidence="1">JCM 12862</strain>
    </source>
</reference>
<gene>
    <name evidence="1" type="ORF">GCM10007962_15480</name>
</gene>
<accession>A0A8J3BHD3</accession>
<keyword evidence="2" id="KW-1185">Reference proteome</keyword>
<sequence length="68" mass="8229">MTEKINREITLLKPEDIFFIINRVKQKFDFTIHFHPEYKLNFILNARSVRRVISDSMEEIGDVQIVYK</sequence>
<dbReference type="EMBL" id="BMNR01000003">
    <property type="protein sequence ID" value="GGK22244.1"/>
    <property type="molecule type" value="Genomic_DNA"/>
</dbReference>
<evidence type="ECO:0000313" key="1">
    <source>
        <dbReference type="EMBL" id="GGK22244.1"/>
    </source>
</evidence>
<evidence type="ECO:0000313" key="2">
    <source>
        <dbReference type="Proteomes" id="UP000612329"/>
    </source>
</evidence>